<accession>A0ABW4ZQ43</accession>
<keyword evidence="3" id="KW-1185">Reference proteome</keyword>
<keyword evidence="1" id="KW-0812">Transmembrane</keyword>
<reference evidence="3" key="1">
    <citation type="journal article" date="2019" name="Int. J. Syst. Evol. Microbiol.">
        <title>The Global Catalogue of Microorganisms (GCM) 10K type strain sequencing project: providing services to taxonomists for standard genome sequencing and annotation.</title>
        <authorList>
            <consortium name="The Broad Institute Genomics Platform"/>
            <consortium name="The Broad Institute Genome Sequencing Center for Infectious Disease"/>
            <person name="Wu L."/>
            <person name="Ma J."/>
        </authorList>
    </citation>
    <scope>NUCLEOTIDE SEQUENCE [LARGE SCALE GENOMIC DNA]</scope>
    <source>
        <strain evidence="3">KCTC 42217</strain>
    </source>
</reference>
<evidence type="ECO:0000256" key="1">
    <source>
        <dbReference type="SAM" id="Phobius"/>
    </source>
</evidence>
<organism evidence="2 3">
    <name type="scientific">Paradesertivirga mongoliensis</name>
    <dbReference type="NCBI Taxonomy" id="2100740"/>
    <lineage>
        <taxon>Bacteria</taxon>
        <taxon>Pseudomonadati</taxon>
        <taxon>Bacteroidota</taxon>
        <taxon>Sphingobacteriia</taxon>
        <taxon>Sphingobacteriales</taxon>
        <taxon>Sphingobacteriaceae</taxon>
        <taxon>Paradesertivirga</taxon>
    </lineage>
</organism>
<comment type="caution">
    <text evidence="2">The sequence shown here is derived from an EMBL/GenBank/DDBJ whole genome shotgun (WGS) entry which is preliminary data.</text>
</comment>
<keyword evidence="1" id="KW-0472">Membrane</keyword>
<sequence length="51" mass="5849">MNQANTILFCLAALFIIGVGIGYLISYRDKHKDDREYQNWKNTTRKGASNV</sequence>
<dbReference type="RefSeq" id="WP_255900395.1">
    <property type="nucleotide sequence ID" value="NZ_JAFMZO010000002.1"/>
</dbReference>
<dbReference type="Proteomes" id="UP001597387">
    <property type="component" value="Unassembled WGS sequence"/>
</dbReference>
<feature type="transmembrane region" description="Helical" evidence="1">
    <location>
        <begin position="6"/>
        <end position="25"/>
    </location>
</feature>
<name>A0ABW4ZQ43_9SPHI</name>
<keyword evidence="1" id="KW-1133">Transmembrane helix</keyword>
<protein>
    <submittedName>
        <fullName evidence="2">Uncharacterized protein</fullName>
    </submittedName>
</protein>
<proteinExistence type="predicted"/>
<evidence type="ECO:0000313" key="2">
    <source>
        <dbReference type="EMBL" id="MFD2163707.1"/>
    </source>
</evidence>
<evidence type="ECO:0000313" key="3">
    <source>
        <dbReference type="Proteomes" id="UP001597387"/>
    </source>
</evidence>
<dbReference type="EMBL" id="JBHUHZ010000002">
    <property type="protein sequence ID" value="MFD2163707.1"/>
    <property type="molecule type" value="Genomic_DNA"/>
</dbReference>
<gene>
    <name evidence="2" type="ORF">ACFSJU_14955</name>
</gene>